<name>A0A2X2F186_PSELU</name>
<dbReference type="AlphaFoldDB" id="A0A2X2F186"/>
<proteinExistence type="predicted"/>
<accession>A0A2X2F186</accession>
<dbReference type="Proteomes" id="UP000638986">
    <property type="component" value="Unassembled WGS sequence"/>
</dbReference>
<keyword evidence="5" id="KW-1185">Reference proteome</keyword>
<dbReference type="GeneID" id="300265012"/>
<dbReference type="Proteomes" id="UP000250443">
    <property type="component" value="Unassembled WGS sequence"/>
</dbReference>
<evidence type="ECO:0000313" key="2">
    <source>
        <dbReference type="EMBL" id="MBH3441566.1"/>
    </source>
</evidence>
<reference evidence="3 4" key="1">
    <citation type="submission" date="2018-06" db="EMBL/GenBank/DDBJ databases">
        <authorList>
            <consortium name="Pathogen Informatics"/>
            <person name="Doyle S."/>
        </authorList>
    </citation>
    <scope>NUCLEOTIDE SEQUENCE [LARGE SCALE GENOMIC DNA]</scope>
    <source>
        <strain evidence="3 4">NCTC11842</strain>
    </source>
</reference>
<reference evidence="2 6" key="3">
    <citation type="submission" date="2020-11" db="EMBL/GenBank/DDBJ databases">
        <title>Enhanced detection system for hospital associated transmission using whole genome sequencing surveillance.</title>
        <authorList>
            <person name="Harrison L.H."/>
            <person name="Van Tyne D."/>
            <person name="Marsh J.W."/>
            <person name="Griffith M.P."/>
            <person name="Snyder D.J."/>
            <person name="Cooper V.S."/>
            <person name="Mustapha M."/>
        </authorList>
    </citation>
    <scope>NUCLEOTIDE SEQUENCE [LARGE SCALE GENOMIC DNA]</scope>
    <source>
        <strain evidence="2 6">PSB00013</strain>
    </source>
</reference>
<reference evidence="1 5" key="2">
    <citation type="submission" date="2020-10" db="EMBL/GenBank/DDBJ databases">
        <title>Genome sequences of Pseudomonas isolates.</title>
        <authorList>
            <person name="Wessels L."/>
            <person name="Reich F."/>
            <person name="Hammerl J."/>
        </authorList>
    </citation>
    <scope>NUCLEOTIDE SEQUENCE [LARGE SCALE GENOMIC DNA]</scope>
    <source>
        <strain evidence="1 5">20-MO00624-0</strain>
    </source>
</reference>
<dbReference type="EMBL" id="UAUF01000014">
    <property type="protein sequence ID" value="SPZ12480.1"/>
    <property type="molecule type" value="Genomic_DNA"/>
</dbReference>
<dbReference type="EMBL" id="JADTXM010000022">
    <property type="protein sequence ID" value="MBH3441566.1"/>
    <property type="molecule type" value="Genomic_DNA"/>
</dbReference>
<organism evidence="3 4">
    <name type="scientific">Pseudomonas luteola</name>
    <dbReference type="NCBI Taxonomy" id="47886"/>
    <lineage>
        <taxon>Bacteria</taxon>
        <taxon>Pseudomonadati</taxon>
        <taxon>Pseudomonadota</taxon>
        <taxon>Gammaproteobacteria</taxon>
        <taxon>Pseudomonadales</taxon>
        <taxon>Pseudomonadaceae</taxon>
        <taxon>Pseudomonas</taxon>
    </lineage>
</organism>
<evidence type="ECO:0000313" key="4">
    <source>
        <dbReference type="Proteomes" id="UP000250443"/>
    </source>
</evidence>
<evidence type="ECO:0000313" key="6">
    <source>
        <dbReference type="Proteomes" id="UP000638986"/>
    </source>
</evidence>
<sequence>MAQSNSCLSAQQEIDSLLDHLQAANDLIEHALAMIAQVHRGEKSPEELKPLRDAFSSVISLQTPERFAIRH</sequence>
<dbReference type="RefSeq" id="WP_010796229.1">
    <property type="nucleotide sequence ID" value="NZ_CP044086.1"/>
</dbReference>
<protein>
    <submittedName>
        <fullName evidence="3">Uncharacterized protein</fullName>
    </submittedName>
</protein>
<gene>
    <name evidence="2" type="ORF">I5Q09_23055</name>
    <name evidence="1" type="ORF">IRZ65_13745</name>
    <name evidence="3" type="ORF">NCTC11842_04493</name>
</gene>
<dbReference type="Proteomes" id="UP000626180">
    <property type="component" value="Unassembled WGS sequence"/>
</dbReference>
<evidence type="ECO:0000313" key="5">
    <source>
        <dbReference type="Proteomes" id="UP000626180"/>
    </source>
</evidence>
<evidence type="ECO:0000313" key="1">
    <source>
        <dbReference type="EMBL" id="MBF8641745.1"/>
    </source>
</evidence>
<evidence type="ECO:0000313" key="3">
    <source>
        <dbReference type="EMBL" id="SPZ12480.1"/>
    </source>
</evidence>
<dbReference type="EMBL" id="JADMCD010000006">
    <property type="protein sequence ID" value="MBF8641745.1"/>
    <property type="molecule type" value="Genomic_DNA"/>
</dbReference>